<dbReference type="RefSeq" id="WP_369601705.1">
    <property type="nucleotide sequence ID" value="NZ_CP154858.1"/>
</dbReference>
<dbReference type="EMBL" id="CP154858">
    <property type="protein sequence ID" value="XDT72701.1"/>
    <property type="molecule type" value="Genomic_DNA"/>
</dbReference>
<keyword evidence="1" id="KW-0175">Coiled coil</keyword>
<evidence type="ECO:0000256" key="1">
    <source>
        <dbReference type="SAM" id="Coils"/>
    </source>
</evidence>
<dbReference type="KEGG" id="tcd:AAIA72_01580"/>
<evidence type="ECO:0000313" key="2">
    <source>
        <dbReference type="EMBL" id="XDT72701.1"/>
    </source>
</evidence>
<organism evidence="2">
    <name type="scientific">Thermohahella caldifontis</name>
    <dbReference type="NCBI Taxonomy" id="3142973"/>
    <lineage>
        <taxon>Bacteria</taxon>
        <taxon>Pseudomonadati</taxon>
        <taxon>Pseudomonadota</taxon>
        <taxon>Gammaproteobacteria</taxon>
        <taxon>Oceanospirillales</taxon>
        <taxon>Hahellaceae</taxon>
        <taxon>Thermohahella</taxon>
    </lineage>
</organism>
<protein>
    <submittedName>
        <fullName evidence="2">Uncharacterized protein</fullName>
    </submittedName>
</protein>
<dbReference type="AlphaFoldDB" id="A0AB39UWQ4"/>
<sequence length="88" mass="10575">MSIKEELRNLKENLKTQWDELKVQAHLAKLELKDDLSEWENDWYHFESSVAQKLDKLEEESAEALEALRKSGEKLRERLDHLKKRLKD</sequence>
<reference evidence="2" key="1">
    <citation type="submission" date="2024-05" db="EMBL/GenBank/DDBJ databases">
        <title>Genome sequencing of novel strain.</title>
        <authorList>
            <person name="Ganbat D."/>
            <person name="Ganbat S."/>
            <person name="Lee S.-J."/>
        </authorList>
    </citation>
    <scope>NUCLEOTIDE SEQUENCE</scope>
    <source>
        <strain evidence="2">SMD15-11</strain>
    </source>
</reference>
<gene>
    <name evidence="2" type="ORF">AAIA72_01580</name>
</gene>
<feature type="coiled-coil region" evidence="1">
    <location>
        <begin position="4"/>
        <end position="85"/>
    </location>
</feature>
<proteinExistence type="predicted"/>
<name>A0AB39UWQ4_9GAMM</name>
<accession>A0AB39UWQ4</accession>